<name>A0A060ZX68_9ACTN</name>
<protein>
    <submittedName>
        <fullName evidence="2">Regulatory protein</fullName>
    </submittedName>
</protein>
<reference evidence="2" key="1">
    <citation type="submission" date="2014-05" db="EMBL/GenBank/DDBJ databases">
        <authorList>
            <person name="Horn Fabian"/>
        </authorList>
    </citation>
    <scope>NUCLEOTIDE SEQUENCE</scope>
</reference>
<accession>A0A060ZX68</accession>
<dbReference type="EMBL" id="LK022848">
    <property type="protein sequence ID" value="CDR11222.1"/>
    <property type="molecule type" value="Genomic_DNA"/>
</dbReference>
<reference evidence="3 4" key="2">
    <citation type="submission" date="2021-03" db="EMBL/GenBank/DDBJ databases">
        <title>Genomic Encyclopedia of Type Strains, Phase IV (KMG-IV): sequencing the most valuable type-strain genomes for metagenomic binning, comparative biology and taxonomic classification.</title>
        <authorList>
            <person name="Goeker M."/>
        </authorList>
    </citation>
    <scope>NUCLEOTIDE SEQUENCE [LARGE SCALE GENOMIC DNA]</scope>
    <source>
        <strain evidence="3 4">DSM 41954</strain>
    </source>
</reference>
<evidence type="ECO:0000313" key="3">
    <source>
        <dbReference type="EMBL" id="MBP2059320.1"/>
    </source>
</evidence>
<organism evidence="2">
    <name type="scientific">Streptomyces iranensis</name>
    <dbReference type="NCBI Taxonomy" id="576784"/>
    <lineage>
        <taxon>Bacteria</taxon>
        <taxon>Bacillati</taxon>
        <taxon>Actinomycetota</taxon>
        <taxon>Actinomycetes</taxon>
        <taxon>Kitasatosporales</taxon>
        <taxon>Streptomycetaceae</taxon>
        <taxon>Streptomyces</taxon>
        <taxon>Streptomyces violaceusniger group</taxon>
    </lineage>
</organism>
<evidence type="ECO:0000313" key="4">
    <source>
        <dbReference type="Proteomes" id="UP000756710"/>
    </source>
</evidence>
<feature type="domain" description="DUF397" evidence="1">
    <location>
        <begin position="6"/>
        <end position="57"/>
    </location>
</feature>
<proteinExistence type="predicted"/>
<dbReference type="InterPro" id="IPR007278">
    <property type="entry name" value="DUF397"/>
</dbReference>
<sequence>MERSPEWRKSSYSGDDGGECVEVAEIPGRVAIRDSKNPDGPVLLLSPAAFGDFVTAAATGTL</sequence>
<evidence type="ECO:0000259" key="1">
    <source>
        <dbReference type="Pfam" id="PF04149"/>
    </source>
</evidence>
<dbReference type="AlphaFoldDB" id="A0A060ZX68"/>
<evidence type="ECO:0000313" key="2">
    <source>
        <dbReference type="EMBL" id="CDR11222.1"/>
    </source>
</evidence>
<dbReference type="HOGENOM" id="CLU_131550_2_1_11"/>
<gene>
    <name evidence="3" type="ORF">J2Z30_000316</name>
    <name evidence="2" type="ORF">SIRAN7225</name>
</gene>
<dbReference type="Proteomes" id="UP000756710">
    <property type="component" value="Unassembled WGS sequence"/>
</dbReference>
<dbReference type="EMBL" id="JAGGLR010000001">
    <property type="protein sequence ID" value="MBP2059320.1"/>
    <property type="molecule type" value="Genomic_DNA"/>
</dbReference>
<dbReference type="RefSeq" id="WP_044576810.1">
    <property type="nucleotide sequence ID" value="NZ_BAABDR010000060.1"/>
</dbReference>
<keyword evidence="4" id="KW-1185">Reference proteome</keyword>
<dbReference type="Pfam" id="PF04149">
    <property type="entry name" value="DUF397"/>
    <property type="match status" value="1"/>
</dbReference>